<comment type="similarity">
    <text evidence="1">Belongs to the protein-tyrosine phosphatase family.</text>
</comment>
<dbReference type="InterPro" id="IPR004861">
    <property type="entry name" value="Siw14-like"/>
</dbReference>
<evidence type="ECO:0000256" key="1">
    <source>
        <dbReference type="ARBA" id="ARBA00009580"/>
    </source>
</evidence>
<dbReference type="GO" id="GO:0016791">
    <property type="term" value="F:phosphatase activity"/>
    <property type="evidence" value="ECO:0007669"/>
    <property type="project" value="TreeGrafter"/>
</dbReference>
<feature type="domain" description="Tyrosine specific protein phosphatases" evidence="2">
    <location>
        <begin position="102"/>
        <end position="158"/>
    </location>
</feature>
<dbReference type="RefSeq" id="WP_166914784.1">
    <property type="nucleotide sequence ID" value="NZ_CP050253.1"/>
</dbReference>
<dbReference type="InParanoid" id="A0A6G9I924"/>
<keyword evidence="4" id="KW-1185">Reference proteome</keyword>
<dbReference type="PROSITE" id="PS00383">
    <property type="entry name" value="TYR_PHOSPHATASE_1"/>
    <property type="match status" value="1"/>
</dbReference>
<accession>A0A6G9I924</accession>
<dbReference type="PANTHER" id="PTHR31126:SF72">
    <property type="entry name" value="DUAL SPECIFICITY PROTEIN PHOSPHATASE TPBA"/>
    <property type="match status" value="1"/>
</dbReference>
<dbReference type="SUPFAM" id="SSF52799">
    <property type="entry name" value="(Phosphotyrosine protein) phosphatases II"/>
    <property type="match status" value="1"/>
</dbReference>
<name>A0A6G9I924_9GAMM</name>
<dbReference type="KEGG" id="orb:IPMB12_02905"/>
<dbReference type="EMBL" id="CP050253">
    <property type="protein sequence ID" value="QIQ20721.1"/>
    <property type="molecule type" value="Genomic_DNA"/>
</dbReference>
<gene>
    <name evidence="3" type="ORF">IPMB12_02905</name>
</gene>
<reference evidence="3 4" key="1">
    <citation type="submission" date="2020-03" db="EMBL/GenBank/DDBJ databases">
        <title>Complete genome sequence of Orbus sp. IPMB12 (BCRC 80908).</title>
        <authorList>
            <person name="Lo W.-S."/>
            <person name="Chang T.-H."/>
            <person name="Kuo C.-H."/>
        </authorList>
    </citation>
    <scope>NUCLEOTIDE SEQUENCE [LARGE SCALE GENOMIC DNA]</scope>
    <source>
        <strain evidence="3 4">IPMB12</strain>
    </source>
</reference>
<dbReference type="PANTHER" id="PTHR31126">
    <property type="entry name" value="TYROSINE-PROTEIN PHOSPHATASE"/>
    <property type="match status" value="1"/>
</dbReference>
<protein>
    <submittedName>
        <fullName evidence="3">Dual specificity protein phosphatase family protein</fullName>
    </submittedName>
</protein>
<sequence>MTLHLFSIHKWMPILLISIFLLNGCSSKQPTLPDTSLTNFYQVSDVIYRSDQPSAKDMLYLEQFGIKTVINLRLTHSDRDEAEGTNLNLVWIPMRAGNINDKNMIAVLRAINQSQKPILIHCWHGSDRTGASIAMYRLVFQNWTKEAVIEELRSPQYGYHESFYGNIINYINSVDVEKIKQAVFSNEEISS</sequence>
<dbReference type="InterPro" id="IPR016130">
    <property type="entry name" value="Tyr_Pase_AS"/>
</dbReference>
<dbReference type="AlphaFoldDB" id="A0A6G9I924"/>
<dbReference type="PROSITE" id="PS50056">
    <property type="entry name" value="TYR_PHOSPHATASE_2"/>
    <property type="match status" value="1"/>
</dbReference>
<evidence type="ECO:0000313" key="3">
    <source>
        <dbReference type="EMBL" id="QIQ20721.1"/>
    </source>
</evidence>
<organism evidence="3 4">
    <name type="scientific">Zophobihabitans entericus</name>
    <dbReference type="NCBI Taxonomy" id="1635327"/>
    <lineage>
        <taxon>Bacteria</taxon>
        <taxon>Pseudomonadati</taxon>
        <taxon>Pseudomonadota</taxon>
        <taxon>Gammaproteobacteria</taxon>
        <taxon>Orbales</taxon>
        <taxon>Orbaceae</taxon>
        <taxon>Zophobihabitans</taxon>
    </lineage>
</organism>
<dbReference type="Gene3D" id="3.90.190.10">
    <property type="entry name" value="Protein tyrosine phosphatase superfamily"/>
    <property type="match status" value="1"/>
</dbReference>
<evidence type="ECO:0000259" key="2">
    <source>
        <dbReference type="PROSITE" id="PS50056"/>
    </source>
</evidence>
<proteinExistence type="inferred from homology"/>
<dbReference type="Proteomes" id="UP000501168">
    <property type="component" value="Chromosome"/>
</dbReference>
<dbReference type="InterPro" id="IPR000387">
    <property type="entry name" value="Tyr_Pase_dom"/>
</dbReference>
<dbReference type="InterPro" id="IPR029021">
    <property type="entry name" value="Prot-tyrosine_phosphatase-like"/>
</dbReference>
<evidence type="ECO:0000313" key="4">
    <source>
        <dbReference type="Proteomes" id="UP000501168"/>
    </source>
</evidence>
<dbReference type="Pfam" id="PF03162">
    <property type="entry name" value="Y_phosphatase2"/>
    <property type="match status" value="1"/>
</dbReference>